<organism evidence="8 9">
    <name type="scientific">Salix dunnii</name>
    <dbReference type="NCBI Taxonomy" id="1413687"/>
    <lineage>
        <taxon>Eukaryota</taxon>
        <taxon>Viridiplantae</taxon>
        <taxon>Streptophyta</taxon>
        <taxon>Embryophyta</taxon>
        <taxon>Tracheophyta</taxon>
        <taxon>Spermatophyta</taxon>
        <taxon>Magnoliopsida</taxon>
        <taxon>eudicotyledons</taxon>
        <taxon>Gunneridae</taxon>
        <taxon>Pentapetalae</taxon>
        <taxon>rosids</taxon>
        <taxon>fabids</taxon>
        <taxon>Malpighiales</taxon>
        <taxon>Salicaceae</taxon>
        <taxon>Saliceae</taxon>
        <taxon>Salix</taxon>
    </lineage>
</organism>
<dbReference type="InterPro" id="IPR001461">
    <property type="entry name" value="Aspartic_peptidase_A1"/>
</dbReference>
<keyword evidence="9" id="KW-1185">Reference proteome</keyword>
<evidence type="ECO:0000313" key="8">
    <source>
        <dbReference type="EMBL" id="KAF9665523.1"/>
    </source>
</evidence>
<dbReference type="Gene3D" id="3.30.200.20">
    <property type="entry name" value="Phosphorylase Kinase, domain 1"/>
    <property type="match status" value="1"/>
</dbReference>
<evidence type="ECO:0000256" key="4">
    <source>
        <dbReference type="ARBA" id="ARBA00022729"/>
    </source>
</evidence>
<name>A0A835JAX6_9ROSI</name>
<comment type="similarity">
    <text evidence="2">Belongs to the peptidase A1 family.</text>
</comment>
<dbReference type="PANTHER" id="PTHR47965">
    <property type="entry name" value="ASPARTYL PROTEASE-RELATED"/>
    <property type="match status" value="1"/>
</dbReference>
<dbReference type="SUPFAM" id="SSF50630">
    <property type="entry name" value="Acid proteases"/>
    <property type="match status" value="1"/>
</dbReference>
<keyword evidence="4 6" id="KW-0732">Signal</keyword>
<dbReference type="PROSITE" id="PS51767">
    <property type="entry name" value="PEPTIDASE_A1"/>
    <property type="match status" value="1"/>
</dbReference>
<dbReference type="GO" id="GO:0005576">
    <property type="term" value="C:extracellular region"/>
    <property type="evidence" value="ECO:0007669"/>
    <property type="project" value="UniProtKB-SubCell"/>
</dbReference>
<dbReference type="Pfam" id="PF14543">
    <property type="entry name" value="TAXi_N"/>
    <property type="match status" value="1"/>
</dbReference>
<feature type="chain" id="PRO_5032458164" description="Peptidase A1 domain-containing protein" evidence="6">
    <location>
        <begin position="26"/>
        <end position="566"/>
    </location>
</feature>
<dbReference type="AlphaFoldDB" id="A0A835JAX6"/>
<protein>
    <recommendedName>
        <fullName evidence="7">Peptidase A1 domain-containing protein</fullName>
    </recommendedName>
</protein>
<dbReference type="PROSITE" id="PS00107">
    <property type="entry name" value="PROTEIN_KINASE_ATP"/>
    <property type="match status" value="1"/>
</dbReference>
<dbReference type="GO" id="GO:0006508">
    <property type="term" value="P:proteolysis"/>
    <property type="evidence" value="ECO:0007669"/>
    <property type="project" value="InterPro"/>
</dbReference>
<dbReference type="InterPro" id="IPR033868">
    <property type="entry name" value="Xylanase_inhibitor_I-like"/>
</dbReference>
<dbReference type="GO" id="GO:0005524">
    <property type="term" value="F:ATP binding"/>
    <property type="evidence" value="ECO:0007669"/>
    <property type="project" value="UniProtKB-UniRule"/>
</dbReference>
<evidence type="ECO:0000313" key="9">
    <source>
        <dbReference type="Proteomes" id="UP000657918"/>
    </source>
</evidence>
<feature type="domain" description="Peptidase A1" evidence="7">
    <location>
        <begin position="41"/>
        <end position="396"/>
    </location>
</feature>
<keyword evidence="5" id="KW-0547">Nucleotide-binding</keyword>
<dbReference type="GO" id="GO:0004190">
    <property type="term" value="F:aspartic-type endopeptidase activity"/>
    <property type="evidence" value="ECO:0007669"/>
    <property type="project" value="InterPro"/>
</dbReference>
<dbReference type="InterPro" id="IPR011009">
    <property type="entry name" value="Kinase-like_dom_sf"/>
</dbReference>
<keyword evidence="3" id="KW-0964">Secreted</keyword>
<dbReference type="OrthoDB" id="1904546at2759"/>
<sequence>MSPTDFAVPLLIIFLYLSFISSQAALPLQTPIQKDHSTSQYAITAYLQTPLKLTKLLLDLGASYTWVNCDDYTSSTYRHVPCNSSIANLLGAYACLDLCDSAPSPNCGNNSFILFPDNPIKPVDYKKVNGVNTAIIDSFAMSSTTQGSLTLINSFIFSCARTGFLKGLAKGSKSQPGVAHFGSRGPYNFSPGIDLSKSLLYTPLISNPFGKDSDPDKPRASPDYYIGLSSIKVNGKMVALNKSLLAIDGETGSGGTKISTVVPYTKLQSSIYKTFIMAFLKEAASSAFNLTTTKPVKPFRVCYPASAVKSTQMGPAVPIIDLVLDRQDVVWKIFGSNSMVRITKKSVDLWCLGFVDGGVNPMVSSWIAGPSIVIGGYQLEDNMLQFDLQSKKLGFSSSILSRGTSSRDDALAIHHSGLLLRSPDGDANQVFKSGERREDEDVVVSKVSRVSWARSFSVASSSLDARRSDLDSDSYCYSSRDLSESVGFFDLLSQRRTNDLRVFSFSELKSATRGFNRGLLIGEGGFGCVYRGVVKVPDDHDSDSKMDVAIKQLNRHGFQASLPCYR</sequence>
<dbReference type="InterPro" id="IPR032799">
    <property type="entry name" value="TAXi_C"/>
</dbReference>
<dbReference type="InterPro" id="IPR033121">
    <property type="entry name" value="PEPTIDASE_A1"/>
</dbReference>
<reference evidence="8 9" key="1">
    <citation type="submission" date="2020-10" db="EMBL/GenBank/DDBJ databases">
        <title>Plant Genome Project.</title>
        <authorList>
            <person name="Zhang R.-G."/>
        </authorList>
    </citation>
    <scope>NUCLEOTIDE SEQUENCE [LARGE SCALE GENOMIC DNA]</scope>
    <source>
        <strain evidence="8">FAFU-HL-1</strain>
        <tissue evidence="8">Leaf</tissue>
    </source>
</reference>
<evidence type="ECO:0000256" key="2">
    <source>
        <dbReference type="ARBA" id="ARBA00007447"/>
    </source>
</evidence>
<evidence type="ECO:0000256" key="6">
    <source>
        <dbReference type="SAM" id="SignalP"/>
    </source>
</evidence>
<comment type="caution">
    <text evidence="8">The sequence shown here is derived from an EMBL/GenBank/DDBJ whole genome shotgun (WGS) entry which is preliminary data.</text>
</comment>
<evidence type="ECO:0000259" key="7">
    <source>
        <dbReference type="PROSITE" id="PS51767"/>
    </source>
</evidence>
<dbReference type="PANTHER" id="PTHR47965:SF6">
    <property type="entry name" value="ASPARTIC PROTEINASE GIP1-RELATED"/>
    <property type="match status" value="1"/>
</dbReference>
<dbReference type="EMBL" id="JADGMS010000016">
    <property type="protein sequence ID" value="KAF9665523.1"/>
    <property type="molecule type" value="Genomic_DNA"/>
</dbReference>
<evidence type="ECO:0000256" key="1">
    <source>
        <dbReference type="ARBA" id="ARBA00004239"/>
    </source>
</evidence>
<accession>A0A835JAX6</accession>
<feature type="signal peptide" evidence="6">
    <location>
        <begin position="1"/>
        <end position="25"/>
    </location>
</feature>
<proteinExistence type="inferred from homology"/>
<gene>
    <name evidence="8" type="ORF">SADUNF_Sadunf16G0131600</name>
</gene>
<keyword evidence="5" id="KW-0067">ATP-binding</keyword>
<dbReference type="InterPro" id="IPR017441">
    <property type="entry name" value="Protein_kinase_ATP_BS"/>
</dbReference>
<dbReference type="SUPFAM" id="SSF56112">
    <property type="entry name" value="Protein kinase-like (PK-like)"/>
    <property type="match status" value="1"/>
</dbReference>
<dbReference type="CDD" id="cd05489">
    <property type="entry name" value="xylanase_inhibitor_I_like"/>
    <property type="match status" value="1"/>
</dbReference>
<dbReference type="Pfam" id="PF14541">
    <property type="entry name" value="TAXi_C"/>
    <property type="match status" value="1"/>
</dbReference>
<dbReference type="InterPro" id="IPR021109">
    <property type="entry name" value="Peptidase_aspartic_dom_sf"/>
</dbReference>
<feature type="binding site" evidence="5">
    <location>
        <position position="551"/>
    </location>
    <ligand>
        <name>ATP</name>
        <dbReference type="ChEBI" id="CHEBI:30616"/>
    </ligand>
</feature>
<evidence type="ECO:0000256" key="3">
    <source>
        <dbReference type="ARBA" id="ARBA00022525"/>
    </source>
</evidence>
<dbReference type="FunFam" id="2.40.70.10:FF:000041">
    <property type="entry name" value="Basic 7S globulin"/>
    <property type="match status" value="1"/>
</dbReference>
<comment type="subcellular location">
    <subcellularLocation>
        <location evidence="1">Secreted</location>
        <location evidence="1">Extracellular space</location>
    </subcellularLocation>
</comment>
<evidence type="ECO:0000256" key="5">
    <source>
        <dbReference type="PROSITE-ProRule" id="PRU10141"/>
    </source>
</evidence>
<dbReference type="Proteomes" id="UP000657918">
    <property type="component" value="Chromosome 16"/>
</dbReference>
<dbReference type="Gene3D" id="2.40.70.10">
    <property type="entry name" value="Acid Proteases"/>
    <property type="match status" value="2"/>
</dbReference>
<dbReference type="InterPro" id="IPR032861">
    <property type="entry name" value="TAXi_N"/>
</dbReference>